<keyword evidence="1" id="KW-0808">Transferase</keyword>
<gene>
    <name evidence="1" type="ORF">Q2T52_26185</name>
</gene>
<proteinExistence type="predicted"/>
<dbReference type="Gene3D" id="3.40.50.150">
    <property type="entry name" value="Vaccinia Virus protein VP39"/>
    <property type="match status" value="1"/>
</dbReference>
<dbReference type="InterPro" id="IPR029063">
    <property type="entry name" value="SAM-dependent_MTases_sf"/>
</dbReference>
<protein>
    <submittedName>
        <fullName evidence="1">Methyltransferase domain-containing protein</fullName>
    </submittedName>
</protein>
<dbReference type="RefSeq" id="WP_302079859.1">
    <property type="nucleotide sequence ID" value="NZ_JAUKWQ010000017.1"/>
</dbReference>
<keyword evidence="1" id="KW-0489">Methyltransferase</keyword>
<reference evidence="1" key="1">
    <citation type="journal article" date="2015" name="Int. J. Syst. Evol. Microbiol.">
        <title>Rhizobium oryzicola sp. nov., potential plant-growth-promoting endophytic bacteria isolated from rice roots.</title>
        <authorList>
            <person name="Zhang X.X."/>
            <person name="Gao J.S."/>
            <person name="Cao Y.H."/>
            <person name="Sheirdil R.A."/>
            <person name="Wang X.C."/>
            <person name="Zhang L."/>
        </authorList>
    </citation>
    <scope>NUCLEOTIDE SEQUENCE</scope>
    <source>
        <strain evidence="1">05753</strain>
    </source>
</reference>
<dbReference type="PANTHER" id="PTHR43861">
    <property type="entry name" value="TRANS-ACONITATE 2-METHYLTRANSFERASE-RELATED"/>
    <property type="match status" value="1"/>
</dbReference>
<dbReference type="EMBL" id="JAUKWQ010000017">
    <property type="protein sequence ID" value="MDO1585592.1"/>
    <property type="molecule type" value="Genomic_DNA"/>
</dbReference>
<dbReference type="SUPFAM" id="SSF53335">
    <property type="entry name" value="S-adenosyl-L-methionine-dependent methyltransferases"/>
    <property type="match status" value="1"/>
</dbReference>
<dbReference type="CDD" id="cd02440">
    <property type="entry name" value="AdoMet_MTases"/>
    <property type="match status" value="1"/>
</dbReference>
<sequence length="496" mass="54845">MSSQTPTIDEILARVRAETAVKEVEKAPEPGRRQGLGTIPLVAEPDDGEKIPLGRPFYTIEEFAALDEEDFLRNAYRVLLGREVDGVGRGYYLPALRQGHVSVVRVLSALSRSVEGRARGVKVRWLMPAAVLDRVTRLPVVGKLFEPFMRFIVRSTTTQRLALLSLRHHALIHEVNGAISAIRKNQALLDAGHVEVDKRTTQSEHWMAEARANAQASKNATVDALAEMRAIRHEVVAQRAALGELITTARAKLPAEDQAAIQAIEDASFDSLYVAFENRFRGSTAEILRRSERYLPIFRTNRPVAGGGVVLDIGCGRGEFLSLLKRNNIATRGIDLNGAMVVEARALGLDVIEGDAIAYLHSLSDNSLGAITGFHIVEHIGFKDLINLFDVARRVLMPGGVILFETPNPENLVVGACTFHYDPTHNKPLPPDYLRFVAEARGFEEARIIRKDEDCDLSQPESGFTPSEVNDWFRQPADYAVYAQKPFDEAEQGGQN</sequence>
<keyword evidence="2" id="KW-1185">Reference proteome</keyword>
<evidence type="ECO:0000313" key="1">
    <source>
        <dbReference type="EMBL" id="MDO1585592.1"/>
    </source>
</evidence>
<dbReference type="Proteomes" id="UP001169006">
    <property type="component" value="Unassembled WGS sequence"/>
</dbReference>
<accession>A0ABT8T8Y0</accession>
<name>A0ABT8T8Y0_9HYPH</name>
<evidence type="ECO:0000313" key="2">
    <source>
        <dbReference type="Proteomes" id="UP001169006"/>
    </source>
</evidence>
<reference evidence="1" key="2">
    <citation type="submission" date="2023-07" db="EMBL/GenBank/DDBJ databases">
        <authorList>
            <person name="Sun H."/>
        </authorList>
    </citation>
    <scope>NUCLEOTIDE SEQUENCE</scope>
    <source>
        <strain evidence="1">05753</strain>
    </source>
</reference>
<organism evidence="1 2">
    <name type="scientific">Rhizobium oryzicola</name>
    <dbReference type="NCBI Taxonomy" id="1232668"/>
    <lineage>
        <taxon>Bacteria</taxon>
        <taxon>Pseudomonadati</taxon>
        <taxon>Pseudomonadota</taxon>
        <taxon>Alphaproteobacteria</taxon>
        <taxon>Hyphomicrobiales</taxon>
        <taxon>Rhizobiaceae</taxon>
        <taxon>Rhizobium/Agrobacterium group</taxon>
        <taxon>Rhizobium</taxon>
    </lineage>
</organism>
<dbReference type="GO" id="GO:0008168">
    <property type="term" value="F:methyltransferase activity"/>
    <property type="evidence" value="ECO:0007669"/>
    <property type="project" value="UniProtKB-KW"/>
</dbReference>
<dbReference type="GO" id="GO:0032259">
    <property type="term" value="P:methylation"/>
    <property type="evidence" value="ECO:0007669"/>
    <property type="project" value="UniProtKB-KW"/>
</dbReference>
<comment type="caution">
    <text evidence="1">The sequence shown here is derived from an EMBL/GenBank/DDBJ whole genome shotgun (WGS) entry which is preliminary data.</text>
</comment>
<dbReference type="Pfam" id="PF13489">
    <property type="entry name" value="Methyltransf_23"/>
    <property type="match status" value="1"/>
</dbReference>